<evidence type="ECO:0000313" key="2">
    <source>
        <dbReference type="Proteomes" id="UP000050509"/>
    </source>
</evidence>
<keyword evidence="2" id="KW-1185">Reference proteome</keyword>
<reference evidence="1 2" key="1">
    <citation type="submission" date="2015-09" db="EMBL/GenBank/DDBJ databases">
        <title>Draft genome sequence of Kouleothrix aurantiaca JCM 19913.</title>
        <authorList>
            <person name="Hemp J."/>
        </authorList>
    </citation>
    <scope>NUCLEOTIDE SEQUENCE [LARGE SCALE GENOMIC DNA]</scope>
    <source>
        <strain evidence="1 2">COM-B</strain>
    </source>
</reference>
<protein>
    <submittedName>
        <fullName evidence="1">Uncharacterized protein</fullName>
    </submittedName>
</protein>
<dbReference type="EMBL" id="LJCR01000030">
    <property type="protein sequence ID" value="KPV54623.1"/>
    <property type="molecule type" value="Genomic_DNA"/>
</dbReference>
<proteinExistence type="predicted"/>
<evidence type="ECO:0000313" key="1">
    <source>
        <dbReference type="EMBL" id="KPV54623.1"/>
    </source>
</evidence>
<gene>
    <name evidence="1" type="ORF">SE17_02570</name>
</gene>
<dbReference type="Proteomes" id="UP000050509">
    <property type="component" value="Unassembled WGS sequence"/>
</dbReference>
<accession>A0A0P9HIF4</accession>
<comment type="caution">
    <text evidence="1">The sequence shown here is derived from an EMBL/GenBank/DDBJ whole genome shotgun (WGS) entry which is preliminary data.</text>
</comment>
<organism evidence="1 2">
    <name type="scientific">Kouleothrix aurantiaca</name>
    <dbReference type="NCBI Taxonomy" id="186479"/>
    <lineage>
        <taxon>Bacteria</taxon>
        <taxon>Bacillati</taxon>
        <taxon>Chloroflexota</taxon>
        <taxon>Chloroflexia</taxon>
        <taxon>Chloroflexales</taxon>
        <taxon>Roseiflexineae</taxon>
        <taxon>Roseiflexaceae</taxon>
        <taxon>Kouleothrix</taxon>
    </lineage>
</organism>
<name>A0A0P9HIF4_9CHLR</name>
<sequence length="96" mass="10267">PPVCSSTPVPMSARPSGMSCARIEALFADQARAEIELAAVRGSPLHSGAPEDAVAARARQIADLKQMSRTRRAQISTLASLALTLGFPEIFDEWVF</sequence>
<feature type="non-terminal residue" evidence="1">
    <location>
        <position position="1"/>
    </location>
</feature>
<dbReference type="AlphaFoldDB" id="A0A0P9HIF4"/>